<protein>
    <submittedName>
        <fullName evidence="3">Uncharacterized protein</fullName>
    </submittedName>
</protein>
<proteinExistence type="predicted"/>
<keyword evidence="1" id="KW-1133">Transmembrane helix</keyword>
<reference evidence="3" key="2">
    <citation type="submission" date="2015-11" db="EMBL/GenBank/DDBJ databases">
        <authorList>
            <person name="Zhang Y."/>
            <person name="Guo Z."/>
        </authorList>
    </citation>
    <scope>NUCLEOTIDE SEQUENCE</scope>
    <source>
        <strain evidence="3">1</strain>
    </source>
</reference>
<reference evidence="4" key="3">
    <citation type="journal article" date="2016" name="Genome Announc.">
        <title>Revised genome sequence of the purple photosynthetic bacterium Blastochloris viridis.</title>
        <authorList>
            <person name="Liu L.N."/>
            <person name="Faulkner M."/>
            <person name="Liu X."/>
            <person name="Huang F."/>
            <person name="Darby A.C."/>
            <person name="Hall N."/>
        </authorList>
    </citation>
    <scope>NUCLEOTIDE SEQUENCE [LARGE SCALE GENOMIC DNA]</scope>
    <source>
        <strain evidence="4">ATCC 19567 / DSM 133 / F</strain>
    </source>
</reference>
<dbReference type="EMBL" id="LN907867">
    <property type="protein sequence ID" value="CUU41652.1"/>
    <property type="molecule type" value="Genomic_DNA"/>
</dbReference>
<dbReference type="STRING" id="1079.BVIR_1202"/>
<feature type="transmembrane region" description="Helical" evidence="1">
    <location>
        <begin position="20"/>
        <end position="42"/>
    </location>
</feature>
<dbReference type="RefSeq" id="WP_055036846.1">
    <property type="nucleotide sequence ID" value="NZ_AP014854.2"/>
</dbReference>
<keyword evidence="4" id="KW-1185">Reference proteome</keyword>
<evidence type="ECO:0000313" key="4">
    <source>
        <dbReference type="Proteomes" id="UP000065734"/>
    </source>
</evidence>
<dbReference type="OrthoDB" id="8455128at2"/>
<sequence length="113" mass="12381">MSGAPAAAVTVAPETLTMTWMVAGSLVLELLVLIVVLVRVAWWLSGRFTSIDGSFSSIAREIAQLKADISNDIAGRKVVAEARTDIGQIKATLIEFRERIDRLENHWDGHKHA</sequence>
<keyword evidence="1" id="KW-0472">Membrane</keyword>
<dbReference type="Proteomes" id="UP000065734">
    <property type="component" value="Chromosome I"/>
</dbReference>
<gene>
    <name evidence="2" type="ORF">BV133_3555</name>
    <name evidence="3" type="ORF">BVIRIDIS_06450</name>
</gene>
<dbReference type="KEGG" id="bvr:BVIR_1202"/>
<keyword evidence="1" id="KW-0812">Transmembrane</keyword>
<evidence type="ECO:0000313" key="3">
    <source>
        <dbReference type="EMBL" id="CUU41652.1"/>
    </source>
</evidence>
<evidence type="ECO:0000313" key="2">
    <source>
        <dbReference type="EMBL" id="BAS01149.1"/>
    </source>
</evidence>
<dbReference type="EMBL" id="AP014854">
    <property type="protein sequence ID" value="BAS01149.1"/>
    <property type="molecule type" value="Genomic_DNA"/>
</dbReference>
<organism evidence="3 4">
    <name type="scientific">Blastochloris viridis</name>
    <name type="common">Rhodopseudomonas viridis</name>
    <dbReference type="NCBI Taxonomy" id="1079"/>
    <lineage>
        <taxon>Bacteria</taxon>
        <taxon>Pseudomonadati</taxon>
        <taxon>Pseudomonadota</taxon>
        <taxon>Alphaproteobacteria</taxon>
        <taxon>Hyphomicrobiales</taxon>
        <taxon>Blastochloridaceae</taxon>
        <taxon>Blastochloris</taxon>
    </lineage>
</organism>
<reference evidence="2" key="1">
    <citation type="journal article" date="2015" name="Genome Announc.">
        <title>Complete Genome Sequence of the Bacteriochlorophyll b-Producing Photosynthetic Bacterium Blastochloris viridis.</title>
        <authorList>
            <person name="Tsukatani Y."/>
            <person name="Hirose Y."/>
            <person name="Harada J."/>
            <person name="Misawa N."/>
            <person name="Mori K."/>
            <person name="Inoue K."/>
            <person name="Tamiaki H."/>
        </authorList>
    </citation>
    <scope>NUCLEOTIDE SEQUENCE [LARGE SCALE GENOMIC DNA]</scope>
    <source>
        <strain evidence="2">DSM 133</strain>
    </source>
</reference>
<dbReference type="AlphaFoldDB" id="A0A0H5BQL3"/>
<name>A0A0H5BQL3_BLAVI</name>
<accession>A0A0H5BQL3</accession>
<evidence type="ECO:0000256" key="1">
    <source>
        <dbReference type="SAM" id="Phobius"/>
    </source>
</evidence>